<evidence type="ECO:0000256" key="1">
    <source>
        <dbReference type="ARBA" id="ARBA00008668"/>
    </source>
</evidence>
<evidence type="ECO:0000313" key="9">
    <source>
        <dbReference type="Proteomes" id="UP000265566"/>
    </source>
</evidence>
<dbReference type="STRING" id="3880.G7LA91"/>
<reference evidence="5 8" key="1">
    <citation type="journal article" date="2011" name="Nature">
        <title>The Medicago genome provides insight into the evolution of rhizobial symbioses.</title>
        <authorList>
            <person name="Young N.D."/>
            <person name="Debelle F."/>
            <person name="Oldroyd G.E."/>
            <person name="Geurts R."/>
            <person name="Cannon S.B."/>
            <person name="Udvardi M.K."/>
            <person name="Benedito V.A."/>
            <person name="Mayer K.F."/>
            <person name="Gouzy J."/>
            <person name="Schoof H."/>
            <person name="Van de Peer Y."/>
            <person name="Proost S."/>
            <person name="Cook D.R."/>
            <person name="Meyers B.C."/>
            <person name="Spannagl M."/>
            <person name="Cheung F."/>
            <person name="De Mita S."/>
            <person name="Krishnakumar V."/>
            <person name="Gundlach H."/>
            <person name="Zhou S."/>
            <person name="Mudge J."/>
            <person name="Bharti A.K."/>
            <person name="Murray J.D."/>
            <person name="Naoumkina M.A."/>
            <person name="Rosen B."/>
            <person name="Silverstein K.A."/>
            <person name="Tang H."/>
            <person name="Rombauts S."/>
            <person name="Zhao P.X."/>
            <person name="Zhou P."/>
            <person name="Barbe V."/>
            <person name="Bardou P."/>
            <person name="Bechner M."/>
            <person name="Bellec A."/>
            <person name="Berger A."/>
            <person name="Berges H."/>
            <person name="Bidwell S."/>
            <person name="Bisseling T."/>
            <person name="Choisne N."/>
            <person name="Couloux A."/>
            <person name="Denny R."/>
            <person name="Deshpande S."/>
            <person name="Dai X."/>
            <person name="Doyle J.J."/>
            <person name="Dudez A.M."/>
            <person name="Farmer A.D."/>
            <person name="Fouteau S."/>
            <person name="Franken C."/>
            <person name="Gibelin C."/>
            <person name="Gish J."/>
            <person name="Goldstein S."/>
            <person name="Gonzalez A.J."/>
            <person name="Green P.J."/>
            <person name="Hallab A."/>
            <person name="Hartog M."/>
            <person name="Hua A."/>
            <person name="Humphray S.J."/>
            <person name="Jeong D.H."/>
            <person name="Jing Y."/>
            <person name="Jocker A."/>
            <person name="Kenton S.M."/>
            <person name="Kim D.J."/>
            <person name="Klee K."/>
            <person name="Lai H."/>
            <person name="Lang C."/>
            <person name="Lin S."/>
            <person name="Macmil S.L."/>
            <person name="Magdelenat G."/>
            <person name="Matthews L."/>
            <person name="McCorrison J."/>
            <person name="Monaghan E.L."/>
            <person name="Mun J.H."/>
            <person name="Najar F.Z."/>
            <person name="Nicholson C."/>
            <person name="Noirot C."/>
            <person name="O'Bleness M."/>
            <person name="Paule C.R."/>
            <person name="Poulain J."/>
            <person name="Prion F."/>
            <person name="Qin B."/>
            <person name="Qu C."/>
            <person name="Retzel E.F."/>
            <person name="Riddle C."/>
            <person name="Sallet E."/>
            <person name="Samain S."/>
            <person name="Samson N."/>
            <person name="Sanders I."/>
            <person name="Saurat O."/>
            <person name="Scarpelli C."/>
            <person name="Schiex T."/>
            <person name="Segurens B."/>
            <person name="Severin A.J."/>
            <person name="Sherrier D.J."/>
            <person name="Shi R."/>
            <person name="Sims S."/>
            <person name="Singer S.R."/>
            <person name="Sinharoy S."/>
            <person name="Sterck L."/>
            <person name="Viollet A."/>
            <person name="Wang B.B."/>
            <person name="Wang K."/>
            <person name="Wang M."/>
            <person name="Wang X."/>
            <person name="Warfsmann J."/>
            <person name="Weissenbach J."/>
            <person name="White D.D."/>
            <person name="White J.D."/>
            <person name="Wiley G.B."/>
            <person name="Wincker P."/>
            <person name="Xing Y."/>
            <person name="Yang L."/>
            <person name="Yao Z."/>
            <person name="Ying F."/>
            <person name="Zhai J."/>
            <person name="Zhou L."/>
            <person name="Zuber A."/>
            <person name="Denarie J."/>
            <person name="Dixon R.A."/>
            <person name="May G.D."/>
            <person name="Schwartz D.C."/>
            <person name="Rogers J."/>
            <person name="Quetier F."/>
            <person name="Town C.D."/>
            <person name="Roe B.A."/>
        </authorList>
    </citation>
    <scope>NUCLEOTIDE SEQUENCE [LARGE SCALE GENOMIC DNA]</scope>
    <source>
        <strain evidence="5">A17</strain>
        <strain evidence="7 8">cv. Jemalong A17</strain>
    </source>
</reference>
<dbReference type="EMBL" id="PSQE01000008">
    <property type="protein sequence ID" value="RHN41901.1"/>
    <property type="molecule type" value="Genomic_DNA"/>
</dbReference>
<reference evidence="5 8" key="2">
    <citation type="journal article" date="2014" name="BMC Genomics">
        <title>An improved genome release (version Mt4.0) for the model legume Medicago truncatula.</title>
        <authorList>
            <person name="Tang H."/>
            <person name="Krishnakumar V."/>
            <person name="Bidwell S."/>
            <person name="Rosen B."/>
            <person name="Chan A."/>
            <person name="Zhou S."/>
            <person name="Gentzbittel L."/>
            <person name="Childs K.L."/>
            <person name="Yandell M."/>
            <person name="Gundlach H."/>
            <person name="Mayer K.F."/>
            <person name="Schwartz D.C."/>
            <person name="Town C.D."/>
        </authorList>
    </citation>
    <scope>GENOME REANNOTATION</scope>
    <source>
        <strain evidence="5">A17</strain>
        <strain evidence="7 8">cv. Jemalong A17</strain>
    </source>
</reference>
<dbReference type="EC" id="3.1.1.3" evidence="6"/>
<dbReference type="PaxDb" id="3880-AET03682"/>
<evidence type="ECO:0000313" key="5">
    <source>
        <dbReference type="EMBL" id="AET03682.1"/>
    </source>
</evidence>
<dbReference type="OMA" id="FLFWDQY"/>
<dbReference type="EnsemblPlants" id="AET03682">
    <property type="protein sequence ID" value="AET03682"/>
    <property type="gene ID" value="MTR_8g074560"/>
</dbReference>
<evidence type="ECO:0000313" key="8">
    <source>
        <dbReference type="Proteomes" id="UP000002051"/>
    </source>
</evidence>
<evidence type="ECO:0000313" key="6">
    <source>
        <dbReference type="EMBL" id="RHN41901.1"/>
    </source>
</evidence>
<feature type="chain" id="PRO_5014574162" evidence="4">
    <location>
        <begin position="21"/>
        <end position="369"/>
    </location>
</feature>
<dbReference type="EMBL" id="CM001224">
    <property type="protein sequence ID" value="AET03682.1"/>
    <property type="molecule type" value="Genomic_DNA"/>
</dbReference>
<dbReference type="SUPFAM" id="SSF52266">
    <property type="entry name" value="SGNH hydrolase"/>
    <property type="match status" value="1"/>
</dbReference>
<keyword evidence="3" id="KW-0442">Lipid degradation</keyword>
<keyword evidence="8" id="KW-1185">Reference proteome</keyword>
<reference evidence="9" key="4">
    <citation type="journal article" date="2018" name="Nat. Plants">
        <title>Whole-genome landscape of Medicago truncatula symbiotic genes.</title>
        <authorList>
            <person name="Pecrix Y."/>
            <person name="Staton S.E."/>
            <person name="Sallet E."/>
            <person name="Lelandais-Briere C."/>
            <person name="Moreau S."/>
            <person name="Carrere S."/>
            <person name="Blein T."/>
            <person name="Jardinaud M.F."/>
            <person name="Latrasse D."/>
            <person name="Zouine M."/>
            <person name="Zahm M."/>
            <person name="Kreplak J."/>
            <person name="Mayjonade B."/>
            <person name="Satge C."/>
            <person name="Perez M."/>
            <person name="Cauet S."/>
            <person name="Marande W."/>
            <person name="Chantry-Darmon C."/>
            <person name="Lopez-Roques C."/>
            <person name="Bouchez O."/>
            <person name="Berard A."/>
            <person name="Debelle F."/>
            <person name="Munos S."/>
            <person name="Bendahmane A."/>
            <person name="Berges H."/>
            <person name="Niebel A."/>
            <person name="Buitink J."/>
            <person name="Frugier F."/>
            <person name="Benhamed M."/>
            <person name="Crespi M."/>
            <person name="Gouzy J."/>
            <person name="Gamas P."/>
        </authorList>
    </citation>
    <scope>NUCLEOTIDE SEQUENCE [LARGE SCALE GENOMIC DNA]</scope>
    <source>
        <strain evidence="9">cv. Jemalong A17</strain>
    </source>
</reference>
<dbReference type="OrthoDB" id="1600564at2759"/>
<keyword evidence="2 6" id="KW-0378">Hydrolase</keyword>
<gene>
    <name evidence="7" type="primary">11445342</name>
    <name evidence="5" type="ordered locus">MTR_8g074560</name>
    <name evidence="6" type="ORF">MtrunA17_Chr8g0370951</name>
</gene>
<dbReference type="Proteomes" id="UP000265566">
    <property type="component" value="Chromosome 8"/>
</dbReference>
<sequence>MAKRFMTILFLLAMVNLSLTMDTNETVKLPAIYIFGDSIFDVGTNSFLPNSSSRADMQFYGIDSPFQKPTGRFSNGYNAADRIVNLLGYSESPPPFLYLIQNYTENFKTENIKGVNFASGGSGLLNDTGKRFNRVIPMVEQIQQFETVHGNISQNLNDPSESRIHQSLFLFSVGSNDILEFFDKFRKTNPDNATQEVQQFITTLMNQYQAHLQNLLNLGARKFGILSVPPVGCVPILRGTNSDGQCINELNVIAQFFYLALNGVLQDLNSEFPDMKYSLGNTFEIIYSMTDNPPFPILDVKSACCGNQTLKDGVPCSPDAKVCENRSHFLFWDQYHPSEFACTLAAHSLCNGENPYVSPINFSVLFQPS</sequence>
<name>G7LA91_MEDTR</name>
<dbReference type="Proteomes" id="UP000002051">
    <property type="component" value="Chromosome 8"/>
</dbReference>
<evidence type="ECO:0000256" key="4">
    <source>
        <dbReference type="SAM" id="SignalP"/>
    </source>
</evidence>
<accession>G7LA91</accession>
<evidence type="ECO:0000256" key="3">
    <source>
        <dbReference type="ARBA" id="ARBA00022963"/>
    </source>
</evidence>
<dbReference type="InterPro" id="IPR036514">
    <property type="entry name" value="SGNH_hydro_sf"/>
</dbReference>
<evidence type="ECO:0000256" key="2">
    <source>
        <dbReference type="ARBA" id="ARBA00022801"/>
    </source>
</evidence>
<dbReference type="Gene3D" id="3.40.50.1110">
    <property type="entry name" value="SGNH hydrolase"/>
    <property type="match status" value="1"/>
</dbReference>
<organism evidence="5 8">
    <name type="scientific">Medicago truncatula</name>
    <name type="common">Barrel medic</name>
    <name type="synonym">Medicago tribuloides</name>
    <dbReference type="NCBI Taxonomy" id="3880"/>
    <lineage>
        <taxon>Eukaryota</taxon>
        <taxon>Viridiplantae</taxon>
        <taxon>Streptophyta</taxon>
        <taxon>Embryophyta</taxon>
        <taxon>Tracheophyta</taxon>
        <taxon>Spermatophyta</taxon>
        <taxon>Magnoliopsida</taxon>
        <taxon>eudicotyledons</taxon>
        <taxon>Gunneridae</taxon>
        <taxon>Pentapetalae</taxon>
        <taxon>rosids</taxon>
        <taxon>fabids</taxon>
        <taxon>Fabales</taxon>
        <taxon>Fabaceae</taxon>
        <taxon>Papilionoideae</taxon>
        <taxon>50 kb inversion clade</taxon>
        <taxon>NPAAA clade</taxon>
        <taxon>Hologalegina</taxon>
        <taxon>IRL clade</taxon>
        <taxon>Trifolieae</taxon>
        <taxon>Medicago</taxon>
    </lineage>
</organism>
<evidence type="ECO:0000313" key="7">
    <source>
        <dbReference type="EnsemblPlants" id="AET03682"/>
    </source>
</evidence>
<keyword evidence="3" id="KW-0443">Lipid metabolism</keyword>
<reference evidence="6" key="5">
    <citation type="journal article" date="2018" name="Nat. Plants">
        <title>Whole-genome landscape of Medicago truncatula symbiotic genes.</title>
        <authorList>
            <person name="Pecrix Y."/>
            <person name="Gamas P."/>
            <person name="Carrere S."/>
        </authorList>
    </citation>
    <scope>NUCLEOTIDE SEQUENCE</scope>
    <source>
        <tissue evidence="6">Leaves</tissue>
    </source>
</reference>
<dbReference type="InterPro" id="IPR035669">
    <property type="entry name" value="SGNH_plant_lipase-like"/>
</dbReference>
<protein>
    <submittedName>
        <fullName evidence="5">GDSL-like lipase/acylhydrolase</fullName>
    </submittedName>
    <submittedName>
        <fullName evidence="6">Putative triacylglycerol lipase</fullName>
        <ecNumber evidence="6">3.1.1.3</ecNumber>
    </submittedName>
</protein>
<dbReference type="KEGG" id="mtr:11445342"/>
<reference evidence="7" key="3">
    <citation type="submission" date="2015-04" db="UniProtKB">
        <authorList>
            <consortium name="EnsemblPlants"/>
        </authorList>
    </citation>
    <scope>IDENTIFICATION</scope>
    <source>
        <strain evidence="7">cv. Jemalong A17</strain>
    </source>
</reference>
<keyword evidence="4" id="KW-0732">Signal</keyword>
<dbReference type="Pfam" id="PF00657">
    <property type="entry name" value="Lipase_GDSL"/>
    <property type="match status" value="1"/>
</dbReference>
<dbReference type="InterPro" id="IPR051058">
    <property type="entry name" value="GDSL_Est/Lipase"/>
</dbReference>
<comment type="similarity">
    <text evidence="1">Belongs to the 'GDSL' lipolytic enzyme family.</text>
</comment>
<dbReference type="HOGENOM" id="CLU_015101_0_2_1"/>
<dbReference type="GO" id="GO:0004806">
    <property type="term" value="F:triacylglycerol lipase activity"/>
    <property type="evidence" value="ECO:0007669"/>
    <property type="project" value="UniProtKB-EC"/>
</dbReference>
<dbReference type="Gramene" id="rna48268">
    <property type="protein sequence ID" value="RHN41901.1"/>
    <property type="gene ID" value="gene48268"/>
</dbReference>
<dbReference type="GO" id="GO:0016042">
    <property type="term" value="P:lipid catabolic process"/>
    <property type="evidence" value="ECO:0007669"/>
    <property type="project" value="UniProtKB-KW"/>
</dbReference>
<dbReference type="eggNOG" id="KOG0017">
    <property type="taxonomic scope" value="Eukaryota"/>
</dbReference>
<dbReference type="PANTHER" id="PTHR45648:SF180">
    <property type="entry name" value="OS04G0561800 PROTEIN"/>
    <property type="match status" value="1"/>
</dbReference>
<dbReference type="AlphaFoldDB" id="G7LA91"/>
<dbReference type="PANTHER" id="PTHR45648">
    <property type="entry name" value="GDSL LIPASE/ACYLHYDROLASE FAMILY PROTEIN (AFU_ORTHOLOGUE AFUA_4G14700)"/>
    <property type="match status" value="1"/>
</dbReference>
<dbReference type="InterPro" id="IPR001087">
    <property type="entry name" value="GDSL"/>
</dbReference>
<proteinExistence type="inferred from homology"/>
<dbReference type="CDD" id="cd01837">
    <property type="entry name" value="SGNH_plant_lipase_like"/>
    <property type="match status" value="1"/>
</dbReference>
<feature type="signal peptide" evidence="4">
    <location>
        <begin position="1"/>
        <end position="20"/>
    </location>
</feature>